<gene>
    <name evidence="1" type="ORF">GJA_3301</name>
</gene>
<protein>
    <submittedName>
        <fullName evidence="1">Uncharacterized protein</fullName>
    </submittedName>
</protein>
<proteinExistence type="predicted"/>
<name>W0V7S0_9BURK</name>
<dbReference type="EMBL" id="HG322949">
    <property type="protein sequence ID" value="CDG83921.1"/>
    <property type="molecule type" value="Genomic_DNA"/>
</dbReference>
<dbReference type="STRING" id="1349767.GJA_3301"/>
<dbReference type="PATRIC" id="fig|1349767.4.peg.5090"/>
<dbReference type="AlphaFoldDB" id="W0V7S0"/>
<dbReference type="HOGENOM" id="CLU_3290905_0_0_4"/>
<accession>W0V7S0</accession>
<reference evidence="1 2" key="1">
    <citation type="journal article" date="2015" name="Genome Announc.">
        <title>Genome Sequence of Mushroom Soft-Rot Pathogen Janthinobacterium agaricidamnosum.</title>
        <authorList>
            <person name="Graupner K."/>
            <person name="Lackner G."/>
            <person name="Hertweck C."/>
        </authorList>
    </citation>
    <scope>NUCLEOTIDE SEQUENCE [LARGE SCALE GENOMIC DNA]</scope>
    <source>
        <strain evidence="2">NBRC 102515 / DSM 9628</strain>
    </source>
</reference>
<sequence length="40" mass="4463">MFRPELSGDSIPAGYAGVTVIWAGHAHRRRHRLDDSSIVM</sequence>
<evidence type="ECO:0000313" key="1">
    <source>
        <dbReference type="EMBL" id="CDG83921.1"/>
    </source>
</evidence>
<dbReference type="Proteomes" id="UP000027604">
    <property type="component" value="Chromosome I"/>
</dbReference>
<dbReference type="KEGG" id="jag:GJA_3301"/>
<evidence type="ECO:0000313" key="2">
    <source>
        <dbReference type="Proteomes" id="UP000027604"/>
    </source>
</evidence>
<keyword evidence="2" id="KW-1185">Reference proteome</keyword>
<organism evidence="1 2">
    <name type="scientific">Janthinobacterium agaricidamnosum NBRC 102515 = DSM 9628</name>
    <dbReference type="NCBI Taxonomy" id="1349767"/>
    <lineage>
        <taxon>Bacteria</taxon>
        <taxon>Pseudomonadati</taxon>
        <taxon>Pseudomonadota</taxon>
        <taxon>Betaproteobacteria</taxon>
        <taxon>Burkholderiales</taxon>
        <taxon>Oxalobacteraceae</taxon>
        <taxon>Janthinobacterium</taxon>
    </lineage>
</organism>